<comment type="caution">
    <text evidence="1">The sequence shown here is derived from an EMBL/GenBank/DDBJ whole genome shotgun (WGS) entry which is preliminary data.</text>
</comment>
<name>A0AAE1DJ67_9GAST</name>
<dbReference type="Proteomes" id="UP001283361">
    <property type="component" value="Unassembled WGS sequence"/>
</dbReference>
<accession>A0AAE1DJ67</accession>
<sequence length="82" mass="9372">MAPNHMQQRISSSGLNNNYVICSSLTAVITNDCFRVWNGHLKLQAELFIPPEALRLIARAGSMFRKKHIQFATLKTLKLFNR</sequence>
<reference evidence="1" key="1">
    <citation type="journal article" date="2023" name="G3 (Bethesda)">
        <title>A reference genome for the long-term kleptoplast-retaining sea slug Elysia crispata morphotype clarki.</title>
        <authorList>
            <person name="Eastman K.E."/>
            <person name="Pendleton A.L."/>
            <person name="Shaikh M.A."/>
            <person name="Suttiyut T."/>
            <person name="Ogas R."/>
            <person name="Tomko P."/>
            <person name="Gavelis G."/>
            <person name="Widhalm J.R."/>
            <person name="Wisecaver J.H."/>
        </authorList>
    </citation>
    <scope>NUCLEOTIDE SEQUENCE</scope>
    <source>
        <strain evidence="1">ECLA1</strain>
    </source>
</reference>
<evidence type="ECO:0000313" key="2">
    <source>
        <dbReference type="Proteomes" id="UP001283361"/>
    </source>
</evidence>
<proteinExistence type="predicted"/>
<protein>
    <submittedName>
        <fullName evidence="1">Uncharacterized protein</fullName>
    </submittedName>
</protein>
<keyword evidence="2" id="KW-1185">Reference proteome</keyword>
<gene>
    <name evidence="1" type="ORF">RRG08_050409</name>
</gene>
<organism evidence="1 2">
    <name type="scientific">Elysia crispata</name>
    <name type="common">lettuce slug</name>
    <dbReference type="NCBI Taxonomy" id="231223"/>
    <lineage>
        <taxon>Eukaryota</taxon>
        <taxon>Metazoa</taxon>
        <taxon>Spiralia</taxon>
        <taxon>Lophotrochozoa</taxon>
        <taxon>Mollusca</taxon>
        <taxon>Gastropoda</taxon>
        <taxon>Heterobranchia</taxon>
        <taxon>Euthyneura</taxon>
        <taxon>Panpulmonata</taxon>
        <taxon>Sacoglossa</taxon>
        <taxon>Placobranchoidea</taxon>
        <taxon>Plakobranchidae</taxon>
        <taxon>Elysia</taxon>
    </lineage>
</organism>
<dbReference type="EMBL" id="JAWDGP010003742">
    <property type="protein sequence ID" value="KAK3771358.1"/>
    <property type="molecule type" value="Genomic_DNA"/>
</dbReference>
<dbReference type="AlphaFoldDB" id="A0AAE1DJ67"/>
<evidence type="ECO:0000313" key="1">
    <source>
        <dbReference type="EMBL" id="KAK3771358.1"/>
    </source>
</evidence>